<feature type="region of interest" description="Disordered" evidence="1">
    <location>
        <begin position="321"/>
        <end position="407"/>
    </location>
</feature>
<sequence>MASAGVVELTVCISWGVAVTVASSPAAFTAATGGVTVESSALVAGAGAMVLAGAVALAVGADLVAVASVDLEVTVKRFLLAIASPEPSRTALMLPQSCSPTCAQSVFEHVRLRKTHLKRVLRVFGQLNDLDLRSWIDKDSKTQHSPLPTQSNLVNAISTLEDLKRELNDLGDSDHSAGMELIAECWQGLSNRRDTVVMLKSFVDFSELIVECDLSFSGLLNKLDELPVGERDEGVGEARIRAFKVLTCLREASTSIDQDPRIKYQIKRLNQTWEELCEMIKDCSKSSSELPYRQTQNPQNSRIPVYSRSGLKSRGLMDLENSISSLNTPPPSKSSKRSMPPSLGGRMTFNSCPVTDSPSYMISQKVGGNLRSESQSESPLQRPNSSCDFNRSTRRPSSRLGKSNTFL</sequence>
<organism evidence="2 3">
    <name type="scientific">Phakopsora pachyrhizi</name>
    <name type="common">Asian soybean rust disease fungus</name>
    <dbReference type="NCBI Taxonomy" id="170000"/>
    <lineage>
        <taxon>Eukaryota</taxon>
        <taxon>Fungi</taxon>
        <taxon>Dikarya</taxon>
        <taxon>Basidiomycota</taxon>
        <taxon>Pucciniomycotina</taxon>
        <taxon>Pucciniomycetes</taxon>
        <taxon>Pucciniales</taxon>
        <taxon>Phakopsoraceae</taxon>
        <taxon>Phakopsora</taxon>
    </lineage>
</organism>
<dbReference type="AlphaFoldDB" id="A0AAV0B027"/>
<feature type="region of interest" description="Disordered" evidence="1">
    <location>
        <begin position="288"/>
        <end position="307"/>
    </location>
</feature>
<protein>
    <submittedName>
        <fullName evidence="2">Uncharacterized protein</fullName>
    </submittedName>
</protein>
<dbReference type="EMBL" id="CALTRL010002324">
    <property type="protein sequence ID" value="CAH7675395.1"/>
    <property type="molecule type" value="Genomic_DNA"/>
</dbReference>
<feature type="compositionally biased region" description="Polar residues" evidence="1">
    <location>
        <begin position="348"/>
        <end position="362"/>
    </location>
</feature>
<feature type="compositionally biased region" description="Polar residues" evidence="1">
    <location>
        <begin position="288"/>
        <end position="302"/>
    </location>
</feature>
<evidence type="ECO:0000313" key="2">
    <source>
        <dbReference type="EMBL" id="CAH7675395.1"/>
    </source>
</evidence>
<proteinExistence type="predicted"/>
<reference evidence="2" key="1">
    <citation type="submission" date="2022-06" db="EMBL/GenBank/DDBJ databases">
        <authorList>
            <consortium name="SYNGENTA / RWTH Aachen University"/>
        </authorList>
    </citation>
    <scope>NUCLEOTIDE SEQUENCE</scope>
</reference>
<accession>A0AAV0B027</accession>
<dbReference type="Proteomes" id="UP001153365">
    <property type="component" value="Unassembled WGS sequence"/>
</dbReference>
<keyword evidence="3" id="KW-1185">Reference proteome</keyword>
<comment type="caution">
    <text evidence="2">The sequence shown here is derived from an EMBL/GenBank/DDBJ whole genome shotgun (WGS) entry which is preliminary data.</text>
</comment>
<evidence type="ECO:0000256" key="1">
    <source>
        <dbReference type="SAM" id="MobiDB-lite"/>
    </source>
</evidence>
<gene>
    <name evidence="2" type="ORF">PPACK8108_LOCUS10395</name>
</gene>
<feature type="compositionally biased region" description="Polar residues" evidence="1">
    <location>
        <begin position="371"/>
        <end position="390"/>
    </location>
</feature>
<name>A0AAV0B027_PHAPC</name>
<evidence type="ECO:0000313" key="3">
    <source>
        <dbReference type="Proteomes" id="UP001153365"/>
    </source>
</evidence>